<dbReference type="GeneID" id="96737377"/>
<dbReference type="SUPFAM" id="SSF55469">
    <property type="entry name" value="FMN-dependent nitroreductase-like"/>
    <property type="match status" value="1"/>
</dbReference>
<evidence type="ECO:0000313" key="10">
    <source>
        <dbReference type="EMBL" id="ART75051.1"/>
    </source>
</evidence>
<dbReference type="PANTHER" id="PTHR43821:SF1">
    <property type="entry name" value="NAD(P)H NITROREDUCTASE YDJA-RELATED"/>
    <property type="match status" value="1"/>
</dbReference>
<dbReference type="EMBL" id="CP020880">
    <property type="protein sequence ID" value="ART75051.1"/>
    <property type="molecule type" value="Genomic_DNA"/>
</dbReference>
<protein>
    <recommendedName>
        <fullName evidence="7">Putative NAD(P)H nitroreductase</fullName>
        <ecNumber evidence="7">1.-.-.-</ecNumber>
    </recommendedName>
</protein>
<dbReference type="EMBL" id="VTEU01000004">
    <property type="protein sequence ID" value="TYS58456.1"/>
    <property type="molecule type" value="Genomic_DNA"/>
</dbReference>
<feature type="binding site" description="in other chain" evidence="8">
    <location>
        <begin position="131"/>
        <end position="133"/>
    </location>
    <ligand>
        <name>FMN</name>
        <dbReference type="ChEBI" id="CHEBI:58210"/>
        <note>ligand shared between dimeric partners</note>
    </ligand>
</feature>
<dbReference type="CDD" id="cd02135">
    <property type="entry name" value="YdjA-like"/>
    <property type="match status" value="1"/>
</dbReference>
<keyword evidence="5 7" id="KW-0560">Oxidoreductase</keyword>
<accession>A0A1Y0CIF4</accession>
<dbReference type="RefSeq" id="WP_088016986.1">
    <property type="nucleotide sequence ID" value="NZ_CP020880.1"/>
</dbReference>
<keyword evidence="2 7" id="KW-0285">Flavoprotein</keyword>
<organism evidence="11 13">
    <name type="scientific">Sutcliffiella horikoshii</name>
    <dbReference type="NCBI Taxonomy" id="79883"/>
    <lineage>
        <taxon>Bacteria</taxon>
        <taxon>Bacillati</taxon>
        <taxon>Bacillota</taxon>
        <taxon>Bacilli</taxon>
        <taxon>Bacillales</taxon>
        <taxon>Bacillaceae</taxon>
        <taxon>Sutcliffiella</taxon>
    </lineage>
</organism>
<evidence type="ECO:0000256" key="5">
    <source>
        <dbReference type="ARBA" id="ARBA00023002"/>
    </source>
</evidence>
<dbReference type="Proteomes" id="UP000323393">
    <property type="component" value="Unassembled WGS sequence"/>
</dbReference>
<feature type="binding site" description="in other chain" evidence="8">
    <location>
        <begin position="15"/>
        <end position="17"/>
    </location>
    <ligand>
        <name>FMN</name>
        <dbReference type="ChEBI" id="CHEBI:58210"/>
        <note>ligand shared between dimeric partners</note>
    </ligand>
</feature>
<evidence type="ECO:0000256" key="2">
    <source>
        <dbReference type="ARBA" id="ARBA00022630"/>
    </source>
</evidence>
<keyword evidence="12" id="KW-1185">Reference proteome</keyword>
<dbReference type="Pfam" id="PF00881">
    <property type="entry name" value="Nitroreductase"/>
    <property type="match status" value="1"/>
</dbReference>
<gene>
    <name evidence="10" type="ORF">B4U37_02875</name>
    <name evidence="11" type="ORF">FZC74_11650</name>
</gene>
<comment type="cofactor">
    <cofactor evidence="8">
        <name>FMN</name>
        <dbReference type="ChEBI" id="CHEBI:58210"/>
    </cofactor>
    <text evidence="8">Binds 1 FMN per subunit.</text>
</comment>
<keyword evidence="3 7" id="KW-0288">FMN</keyword>
<evidence type="ECO:0000256" key="4">
    <source>
        <dbReference type="ARBA" id="ARBA00022857"/>
    </source>
</evidence>
<dbReference type="PIRSF" id="PIRSF000232">
    <property type="entry name" value="YdjA"/>
    <property type="match status" value="1"/>
</dbReference>
<dbReference type="InterPro" id="IPR026021">
    <property type="entry name" value="YdjA-like"/>
</dbReference>
<evidence type="ECO:0000256" key="3">
    <source>
        <dbReference type="ARBA" id="ARBA00022643"/>
    </source>
</evidence>
<evidence type="ECO:0000313" key="11">
    <source>
        <dbReference type="EMBL" id="TYS58456.1"/>
    </source>
</evidence>
<evidence type="ECO:0000256" key="8">
    <source>
        <dbReference type="PIRSR" id="PIRSR000232-1"/>
    </source>
</evidence>
<name>A0A1Y0CIF4_9BACI</name>
<feature type="domain" description="Nitroreductase" evidence="9">
    <location>
        <begin position="12"/>
        <end position="162"/>
    </location>
</feature>
<keyword evidence="4 7" id="KW-0521">NADP</keyword>
<proteinExistence type="inferred from homology"/>
<dbReference type="InterPro" id="IPR000415">
    <property type="entry name" value="Nitroreductase-like"/>
</dbReference>
<dbReference type="Gene3D" id="3.40.109.10">
    <property type="entry name" value="NADH Oxidase"/>
    <property type="match status" value="1"/>
</dbReference>
<dbReference type="GO" id="GO:0016491">
    <property type="term" value="F:oxidoreductase activity"/>
    <property type="evidence" value="ECO:0007669"/>
    <property type="project" value="UniProtKB-UniRule"/>
</dbReference>
<evidence type="ECO:0000259" key="9">
    <source>
        <dbReference type="Pfam" id="PF00881"/>
    </source>
</evidence>
<evidence type="ECO:0000256" key="7">
    <source>
        <dbReference type="PIRNR" id="PIRNR000232"/>
    </source>
</evidence>
<evidence type="ECO:0000256" key="6">
    <source>
        <dbReference type="ARBA" id="ARBA00023027"/>
    </source>
</evidence>
<keyword evidence="6 7" id="KW-0520">NAD</keyword>
<dbReference type="InterPro" id="IPR052530">
    <property type="entry name" value="NAD(P)H_nitroreductase"/>
</dbReference>
<evidence type="ECO:0000256" key="1">
    <source>
        <dbReference type="ARBA" id="ARBA00007118"/>
    </source>
</evidence>
<dbReference type="KEGG" id="bhk:B4U37_02875"/>
<sequence length="185" mass="21562">MESNISSLAQIIRERRSIKAGYSNKEVTQETVLELLDDAVWAPNHGLREPWRFIFVSSSEKNGFVEKLVKTFPQEMQENRRNYFNQPAAILIVVMEEDPRQKQWEENFGAVSCLIQNFQLLAWEKKLGVVWKTNPHIYDPKVHKILGVQPGEKIAGFLHMGYFEQMPPQRERKSAESKLTVFKNN</sequence>
<dbReference type="PANTHER" id="PTHR43821">
    <property type="entry name" value="NAD(P)H NITROREDUCTASE YDJA-RELATED"/>
    <property type="match status" value="1"/>
</dbReference>
<evidence type="ECO:0000313" key="13">
    <source>
        <dbReference type="Proteomes" id="UP000323393"/>
    </source>
</evidence>
<dbReference type="Proteomes" id="UP000195573">
    <property type="component" value="Chromosome"/>
</dbReference>
<dbReference type="InterPro" id="IPR029479">
    <property type="entry name" value="Nitroreductase"/>
</dbReference>
<evidence type="ECO:0000313" key="12">
    <source>
        <dbReference type="Proteomes" id="UP000195573"/>
    </source>
</evidence>
<dbReference type="AlphaFoldDB" id="A0A1Y0CIF4"/>
<feature type="binding site" evidence="8">
    <location>
        <position position="45"/>
    </location>
    <ligand>
        <name>FMN</name>
        <dbReference type="ChEBI" id="CHEBI:58210"/>
        <note>ligand shared between dimeric partners</note>
    </ligand>
</feature>
<dbReference type="EC" id="1.-.-.-" evidence="7"/>
<reference evidence="11 13" key="2">
    <citation type="submission" date="2019-08" db="EMBL/GenBank/DDBJ databases">
        <title>Bacillus genomes from the desert of Cuatro Cienegas, Coahuila.</title>
        <authorList>
            <person name="Olmedo-Alvarez G."/>
        </authorList>
    </citation>
    <scope>NUCLEOTIDE SEQUENCE [LARGE SCALE GENOMIC DNA]</scope>
    <source>
        <strain evidence="11 13">CH88_3T</strain>
    </source>
</reference>
<comment type="similarity">
    <text evidence="1 7">Belongs to the nitroreductase family.</text>
</comment>
<reference evidence="10 12" key="1">
    <citation type="submission" date="2017-04" db="EMBL/GenBank/DDBJ databases">
        <title>Complete Genome Sequence of the Bacillus horikoshii 20a strain from Cuatro Cienegas, Coahuila, Mexico.</title>
        <authorList>
            <person name="Zarza E."/>
            <person name="Alcaraz L.D."/>
            <person name="Aguilar-Salinas B."/>
            <person name="Islas A."/>
            <person name="Olmedo-Alvarez G."/>
        </authorList>
    </citation>
    <scope>NUCLEOTIDE SEQUENCE [LARGE SCALE GENOMIC DNA]</scope>
    <source>
        <strain evidence="10 12">20a</strain>
    </source>
</reference>